<dbReference type="SUPFAM" id="SSF55035">
    <property type="entry name" value="NAD-binding domain of HMG-CoA reductase"/>
    <property type="match status" value="1"/>
</dbReference>
<keyword evidence="3" id="KW-1185">Reference proteome</keyword>
<dbReference type="AlphaFoldDB" id="A0A4P8J1Z8"/>
<feature type="region of interest" description="Disordered" evidence="1">
    <location>
        <begin position="273"/>
        <end position="296"/>
    </location>
</feature>
<dbReference type="OrthoDB" id="9021865at2"/>
<protein>
    <submittedName>
        <fullName evidence="2">Uncharacterized protein</fullName>
    </submittedName>
</protein>
<dbReference type="KEGG" id="tvl:FAZ95_32605"/>
<proteinExistence type="predicted"/>
<accession>A0A4P8J1Z8</accession>
<name>A0A4P8J1Z8_9BURK</name>
<sequence length="296" mass="32885">MPKPSASRVALSGFSFAKRARMALEYPGVAQRMPFVRLNRDGLVFSLGEPAKLPPVSLPRPAAIVCGNEPLCDMRVVIRSVDRAIGGRLELTVQPSRADDDELLWQTLRAYQQRHRRDLVHWSLVRQPEPGRAPDHTRHAQLRRLRVPLATGWSCESQNDPAAGEPLDACALHTATLTVERRDDALFLADWLEYHFAEIDARSKLASPFVLLQEVESRLTGRDVRVQFRYEFAAMAAQEATKQVCGWIETELATRFHMPVECVLDEAPGQSGADAELTANGAPDDGTLAGYSFSSK</sequence>
<organism evidence="2 3">
    <name type="scientific">Trinickia violacea</name>
    <dbReference type="NCBI Taxonomy" id="2571746"/>
    <lineage>
        <taxon>Bacteria</taxon>
        <taxon>Pseudomonadati</taxon>
        <taxon>Pseudomonadota</taxon>
        <taxon>Betaproteobacteria</taxon>
        <taxon>Burkholderiales</taxon>
        <taxon>Burkholderiaceae</taxon>
        <taxon>Trinickia</taxon>
    </lineage>
</organism>
<evidence type="ECO:0000313" key="2">
    <source>
        <dbReference type="EMBL" id="QCP53754.1"/>
    </source>
</evidence>
<dbReference type="InterPro" id="IPR009023">
    <property type="entry name" value="HMG_CoA_Rdtase_NAD(P)-bd_sf"/>
</dbReference>
<evidence type="ECO:0000313" key="3">
    <source>
        <dbReference type="Proteomes" id="UP000298656"/>
    </source>
</evidence>
<dbReference type="Proteomes" id="UP000298656">
    <property type="component" value="Chromosome 2"/>
</dbReference>
<gene>
    <name evidence="2" type="ORF">FAZ95_32605</name>
</gene>
<dbReference type="EMBL" id="CP040078">
    <property type="protein sequence ID" value="QCP53754.1"/>
    <property type="molecule type" value="Genomic_DNA"/>
</dbReference>
<dbReference type="RefSeq" id="WP_137336523.1">
    <property type="nucleotide sequence ID" value="NZ_CP040078.1"/>
</dbReference>
<evidence type="ECO:0000256" key="1">
    <source>
        <dbReference type="SAM" id="MobiDB-lite"/>
    </source>
</evidence>
<reference evidence="2 3" key="1">
    <citation type="submission" date="2019-05" db="EMBL/GenBank/DDBJ databases">
        <title>Burkholderia sp. DHOD12, isolated from subtropical forest soil.</title>
        <authorList>
            <person name="Gao Z.-H."/>
            <person name="Qiu L.-H."/>
        </authorList>
    </citation>
    <scope>NUCLEOTIDE SEQUENCE [LARGE SCALE GENOMIC DNA]</scope>
    <source>
        <strain evidence="2 3">DHOD12</strain>
    </source>
</reference>